<dbReference type="Proteomes" id="UP000000763">
    <property type="component" value="Chromosome 9"/>
</dbReference>
<feature type="compositionally biased region" description="Low complexity" evidence="1">
    <location>
        <begin position="46"/>
        <end position="79"/>
    </location>
</feature>
<name>Q69K10_ORYSJ</name>
<evidence type="ECO:0000256" key="1">
    <source>
        <dbReference type="SAM" id="MobiDB-lite"/>
    </source>
</evidence>
<dbReference type="AlphaFoldDB" id="Q69K10"/>
<proteinExistence type="predicted"/>
<gene>
    <name evidence="2" type="primary">P0414D03.22</name>
</gene>
<dbReference type="EMBL" id="AP006061">
    <property type="protein sequence ID" value="BAD36691.1"/>
    <property type="molecule type" value="Genomic_DNA"/>
</dbReference>
<feature type="compositionally biased region" description="Gly residues" evidence="1">
    <location>
        <begin position="92"/>
        <end position="103"/>
    </location>
</feature>
<sequence>MSGWMSSWLGSARLGLAPGDHGGTEAAQPRRHLDSSPMTTGRSLTAEETSSSSPATTVRSLVVEGTSSSSSATTGRTLAAEGTRSSLPAASGTGGGVESGGGAWDELELADGVGRGGRERVEAQSGDVGHGRVSRVAWRRRVGEMGSSAATTREGGRGKGS</sequence>
<evidence type="ECO:0000313" key="2">
    <source>
        <dbReference type="EMBL" id="BAD36691.1"/>
    </source>
</evidence>
<evidence type="ECO:0000313" key="3">
    <source>
        <dbReference type="Proteomes" id="UP000000763"/>
    </source>
</evidence>
<reference evidence="3" key="2">
    <citation type="journal article" date="2008" name="Nucleic Acids Res.">
        <title>The rice annotation project database (RAP-DB): 2008 update.</title>
        <authorList>
            <consortium name="The rice annotation project (RAP)"/>
        </authorList>
    </citation>
    <scope>GENOME REANNOTATION</scope>
    <source>
        <strain evidence="3">cv. Nipponbare</strain>
    </source>
</reference>
<accession>Q69K10</accession>
<reference evidence="3" key="1">
    <citation type="journal article" date="2005" name="Nature">
        <title>The map-based sequence of the rice genome.</title>
        <authorList>
            <consortium name="International rice genome sequencing project (IRGSP)"/>
            <person name="Matsumoto T."/>
            <person name="Wu J."/>
            <person name="Kanamori H."/>
            <person name="Katayose Y."/>
            <person name="Fujisawa M."/>
            <person name="Namiki N."/>
            <person name="Mizuno H."/>
            <person name="Yamamoto K."/>
            <person name="Antonio B.A."/>
            <person name="Baba T."/>
            <person name="Sakata K."/>
            <person name="Nagamura Y."/>
            <person name="Aoki H."/>
            <person name="Arikawa K."/>
            <person name="Arita K."/>
            <person name="Bito T."/>
            <person name="Chiden Y."/>
            <person name="Fujitsuka N."/>
            <person name="Fukunaka R."/>
            <person name="Hamada M."/>
            <person name="Harada C."/>
            <person name="Hayashi A."/>
            <person name="Hijishita S."/>
            <person name="Honda M."/>
            <person name="Hosokawa S."/>
            <person name="Ichikawa Y."/>
            <person name="Idonuma A."/>
            <person name="Iijima M."/>
            <person name="Ikeda M."/>
            <person name="Ikeno M."/>
            <person name="Ito K."/>
            <person name="Ito S."/>
            <person name="Ito T."/>
            <person name="Ito Y."/>
            <person name="Ito Y."/>
            <person name="Iwabuchi A."/>
            <person name="Kamiya K."/>
            <person name="Karasawa W."/>
            <person name="Kurita K."/>
            <person name="Katagiri S."/>
            <person name="Kikuta A."/>
            <person name="Kobayashi H."/>
            <person name="Kobayashi N."/>
            <person name="Machita K."/>
            <person name="Maehara T."/>
            <person name="Masukawa M."/>
            <person name="Mizubayashi T."/>
            <person name="Mukai Y."/>
            <person name="Nagasaki H."/>
            <person name="Nagata Y."/>
            <person name="Naito S."/>
            <person name="Nakashima M."/>
            <person name="Nakama Y."/>
            <person name="Nakamichi Y."/>
            <person name="Nakamura M."/>
            <person name="Meguro A."/>
            <person name="Negishi M."/>
            <person name="Ohta I."/>
            <person name="Ohta T."/>
            <person name="Okamoto M."/>
            <person name="Ono N."/>
            <person name="Saji S."/>
            <person name="Sakaguchi M."/>
            <person name="Sakai K."/>
            <person name="Shibata M."/>
            <person name="Shimokawa T."/>
            <person name="Song J."/>
            <person name="Takazaki Y."/>
            <person name="Terasawa K."/>
            <person name="Tsugane M."/>
            <person name="Tsuji K."/>
            <person name="Ueda S."/>
            <person name="Waki K."/>
            <person name="Yamagata H."/>
            <person name="Yamamoto M."/>
            <person name="Yamamoto S."/>
            <person name="Yamane H."/>
            <person name="Yoshiki S."/>
            <person name="Yoshihara R."/>
            <person name="Yukawa K."/>
            <person name="Zhong H."/>
            <person name="Yano M."/>
            <person name="Yuan Q."/>
            <person name="Ouyang S."/>
            <person name="Liu J."/>
            <person name="Jones K.M."/>
            <person name="Gansberger K."/>
            <person name="Moffat K."/>
            <person name="Hill J."/>
            <person name="Bera J."/>
            <person name="Fadrosh D."/>
            <person name="Jin S."/>
            <person name="Johri S."/>
            <person name="Kim M."/>
            <person name="Overton L."/>
            <person name="Reardon M."/>
            <person name="Tsitrin T."/>
            <person name="Vuong H."/>
            <person name="Weaver B."/>
            <person name="Ciecko A."/>
            <person name="Tallon L."/>
            <person name="Jackson J."/>
            <person name="Pai G."/>
            <person name="Aken S.V."/>
            <person name="Utterback T."/>
            <person name="Reidmuller S."/>
            <person name="Feldblyum T."/>
            <person name="Hsiao J."/>
            <person name="Zismann V."/>
            <person name="Iobst S."/>
            <person name="de Vazeille A.R."/>
            <person name="Buell C.R."/>
            <person name="Ying K."/>
            <person name="Li Y."/>
            <person name="Lu T."/>
            <person name="Huang Y."/>
            <person name="Zhao Q."/>
            <person name="Feng Q."/>
            <person name="Zhang L."/>
            <person name="Zhu J."/>
            <person name="Weng Q."/>
            <person name="Mu J."/>
            <person name="Lu Y."/>
            <person name="Fan D."/>
            <person name="Liu Y."/>
            <person name="Guan J."/>
            <person name="Zhang Y."/>
            <person name="Yu S."/>
            <person name="Liu X."/>
            <person name="Zhang Y."/>
            <person name="Hong G."/>
            <person name="Han B."/>
            <person name="Choisne N."/>
            <person name="Demange N."/>
            <person name="Orjeda G."/>
            <person name="Samain S."/>
            <person name="Cattolico L."/>
            <person name="Pelletier E."/>
            <person name="Couloux A."/>
            <person name="Segurens B."/>
            <person name="Wincker P."/>
            <person name="D'Hont A."/>
            <person name="Scarpelli C."/>
            <person name="Weissenbach J."/>
            <person name="Salanoubat M."/>
            <person name="Quetier F."/>
            <person name="Yu Y."/>
            <person name="Kim H.R."/>
            <person name="Rambo T."/>
            <person name="Currie J."/>
            <person name="Collura K."/>
            <person name="Luo M."/>
            <person name="Yang T."/>
            <person name="Ammiraju J.S.S."/>
            <person name="Engler F."/>
            <person name="Soderlund C."/>
            <person name="Wing R.A."/>
            <person name="Palmer L.E."/>
            <person name="de la Bastide M."/>
            <person name="Spiegel L."/>
            <person name="Nascimento L."/>
            <person name="Zutavern T."/>
            <person name="O'Shaughnessy A."/>
            <person name="Dike S."/>
            <person name="Dedhia N."/>
            <person name="Preston R."/>
            <person name="Balija V."/>
            <person name="McCombie W.R."/>
            <person name="Chow T."/>
            <person name="Chen H."/>
            <person name="Chung M."/>
            <person name="Chen C."/>
            <person name="Shaw J."/>
            <person name="Wu H."/>
            <person name="Hsiao K."/>
            <person name="Chao Y."/>
            <person name="Chu M."/>
            <person name="Cheng C."/>
            <person name="Hour A."/>
            <person name="Lee P."/>
            <person name="Lin S."/>
            <person name="Lin Y."/>
            <person name="Liou J."/>
            <person name="Liu S."/>
            <person name="Hsing Y."/>
            <person name="Raghuvanshi S."/>
            <person name="Mohanty A."/>
            <person name="Bharti A.K."/>
            <person name="Gaur A."/>
            <person name="Gupta V."/>
            <person name="Kumar D."/>
            <person name="Ravi V."/>
            <person name="Vij S."/>
            <person name="Kapur A."/>
            <person name="Khurana P."/>
            <person name="Khurana P."/>
            <person name="Khurana J.P."/>
            <person name="Tyagi A.K."/>
            <person name="Gaikwad K."/>
            <person name="Singh A."/>
            <person name="Dalal V."/>
            <person name="Srivastava S."/>
            <person name="Dixit A."/>
            <person name="Pal A.K."/>
            <person name="Ghazi I.A."/>
            <person name="Yadav M."/>
            <person name="Pandit A."/>
            <person name="Bhargava A."/>
            <person name="Sureshbabu K."/>
            <person name="Batra K."/>
            <person name="Sharma T.R."/>
            <person name="Mohapatra T."/>
            <person name="Singh N.K."/>
            <person name="Messing J."/>
            <person name="Nelson A.B."/>
            <person name="Fuks G."/>
            <person name="Kavchok S."/>
            <person name="Keizer G."/>
            <person name="Linton E."/>
            <person name="Llaca V."/>
            <person name="Song R."/>
            <person name="Tanyolac B."/>
            <person name="Young S."/>
            <person name="Ho-Il K."/>
            <person name="Hahn J.H."/>
            <person name="Sangsakoo G."/>
            <person name="Vanavichit A."/>
            <person name="de Mattos Luiz.A.T."/>
            <person name="Zimmer P.D."/>
            <person name="Malone G."/>
            <person name="Dellagostin O."/>
            <person name="de Oliveira A.C."/>
            <person name="Bevan M."/>
            <person name="Bancroft I."/>
            <person name="Minx P."/>
            <person name="Cordum H."/>
            <person name="Wilson R."/>
            <person name="Cheng Z."/>
            <person name="Jin W."/>
            <person name="Jiang J."/>
            <person name="Leong S.A."/>
            <person name="Iwama H."/>
            <person name="Gojobori T."/>
            <person name="Itoh T."/>
            <person name="Niimura Y."/>
            <person name="Fujii Y."/>
            <person name="Habara T."/>
            <person name="Sakai H."/>
            <person name="Sato Y."/>
            <person name="Wilson G."/>
            <person name="Kumar K."/>
            <person name="McCouch S."/>
            <person name="Juretic N."/>
            <person name="Hoen D."/>
            <person name="Wright S."/>
            <person name="Bruskiewich R."/>
            <person name="Bureau T."/>
            <person name="Miyao A."/>
            <person name="Hirochika H."/>
            <person name="Nishikawa T."/>
            <person name="Kadowaki K."/>
            <person name="Sugiura M."/>
            <person name="Burr B."/>
            <person name="Sasaki T."/>
        </authorList>
    </citation>
    <scope>NUCLEOTIDE SEQUENCE [LARGE SCALE GENOMIC DNA]</scope>
    <source>
        <strain evidence="3">cv. Nipponbare</strain>
    </source>
</reference>
<feature type="region of interest" description="Disordered" evidence="1">
    <location>
        <begin position="1"/>
        <end position="161"/>
    </location>
</feature>
<organism evidence="2 3">
    <name type="scientific">Oryza sativa subsp. japonica</name>
    <name type="common">Rice</name>
    <dbReference type="NCBI Taxonomy" id="39947"/>
    <lineage>
        <taxon>Eukaryota</taxon>
        <taxon>Viridiplantae</taxon>
        <taxon>Streptophyta</taxon>
        <taxon>Embryophyta</taxon>
        <taxon>Tracheophyta</taxon>
        <taxon>Spermatophyta</taxon>
        <taxon>Magnoliopsida</taxon>
        <taxon>Liliopsida</taxon>
        <taxon>Poales</taxon>
        <taxon>Poaceae</taxon>
        <taxon>BOP clade</taxon>
        <taxon>Oryzoideae</taxon>
        <taxon>Oryzeae</taxon>
        <taxon>Oryzinae</taxon>
        <taxon>Oryza</taxon>
        <taxon>Oryza sativa</taxon>
    </lineage>
</organism>
<protein>
    <submittedName>
        <fullName evidence="2">Uncharacterized protein</fullName>
    </submittedName>
</protein>